<keyword evidence="2" id="KW-1133">Transmembrane helix</keyword>
<evidence type="ECO:0000256" key="1">
    <source>
        <dbReference type="SAM" id="MobiDB-lite"/>
    </source>
</evidence>
<sequence length="278" mass="28560">MTTPTQQPVPPVPPAPRPPQNRPRVPWWAWVLTVLGVLVVVVVVGVAAAAALVAAGTREQRQVVDAEGVRELHVVGDVAGVRLRTAGAGDGEVLGDAVLTTSWVEGEVTVTREGDTLVLESECPSSGWPRRCDVGYDLVVDPEVDVDVDVATGGVDASGLAGDLTTSISAGGVSLRDATSQRVSASVTTGGVQLDFVAPPREVRVATSVGGVAVVVPDDGTAYDVSTGVSVGDAAVGITDEPGASRVLDLSATVGGIDVSYEGQDRGTAHERTWRRDQ</sequence>
<evidence type="ECO:0000256" key="2">
    <source>
        <dbReference type="SAM" id="Phobius"/>
    </source>
</evidence>
<feature type="region of interest" description="Disordered" evidence="1">
    <location>
        <begin position="1"/>
        <end position="21"/>
    </location>
</feature>
<name>A0ABW0GL71_9MICO</name>
<organism evidence="3 4">
    <name type="scientific">Aquipuribacter nitratireducens</name>
    <dbReference type="NCBI Taxonomy" id="650104"/>
    <lineage>
        <taxon>Bacteria</taxon>
        <taxon>Bacillati</taxon>
        <taxon>Actinomycetota</taxon>
        <taxon>Actinomycetes</taxon>
        <taxon>Micrococcales</taxon>
        <taxon>Intrasporangiaceae</taxon>
        <taxon>Aquipuribacter</taxon>
    </lineage>
</organism>
<accession>A0ABW0GL71</accession>
<keyword evidence="2" id="KW-0472">Membrane</keyword>
<gene>
    <name evidence="3" type="ORF">ACFPJ6_07545</name>
</gene>
<reference evidence="4" key="1">
    <citation type="journal article" date="2019" name="Int. J. Syst. Evol. Microbiol.">
        <title>The Global Catalogue of Microorganisms (GCM) 10K type strain sequencing project: providing services to taxonomists for standard genome sequencing and annotation.</title>
        <authorList>
            <consortium name="The Broad Institute Genomics Platform"/>
            <consortium name="The Broad Institute Genome Sequencing Center for Infectious Disease"/>
            <person name="Wu L."/>
            <person name="Ma J."/>
        </authorList>
    </citation>
    <scope>NUCLEOTIDE SEQUENCE [LARGE SCALE GENOMIC DNA]</scope>
    <source>
        <strain evidence="4">CCUG 43114</strain>
    </source>
</reference>
<evidence type="ECO:0000313" key="3">
    <source>
        <dbReference type="EMBL" id="MFC5380638.1"/>
    </source>
</evidence>
<dbReference type="Proteomes" id="UP001596122">
    <property type="component" value="Unassembled WGS sequence"/>
</dbReference>
<evidence type="ECO:0008006" key="5">
    <source>
        <dbReference type="Google" id="ProtNLM"/>
    </source>
</evidence>
<evidence type="ECO:0000313" key="4">
    <source>
        <dbReference type="Proteomes" id="UP001596122"/>
    </source>
</evidence>
<keyword evidence="4" id="KW-1185">Reference proteome</keyword>
<comment type="caution">
    <text evidence="3">The sequence shown here is derived from an EMBL/GenBank/DDBJ whole genome shotgun (WGS) entry which is preliminary data.</text>
</comment>
<protein>
    <recommendedName>
        <fullName evidence="5">Adhesin domain-containing protein</fullName>
    </recommendedName>
</protein>
<feature type="compositionally biased region" description="Pro residues" evidence="1">
    <location>
        <begin position="7"/>
        <end position="21"/>
    </location>
</feature>
<feature type="transmembrane region" description="Helical" evidence="2">
    <location>
        <begin position="27"/>
        <end position="53"/>
    </location>
</feature>
<proteinExistence type="predicted"/>
<keyword evidence="2" id="KW-0812">Transmembrane</keyword>
<dbReference type="RefSeq" id="WP_340267894.1">
    <property type="nucleotide sequence ID" value="NZ_JBBEOG010000002.1"/>
</dbReference>
<dbReference type="EMBL" id="JBHSLD010000007">
    <property type="protein sequence ID" value="MFC5380638.1"/>
    <property type="molecule type" value="Genomic_DNA"/>
</dbReference>